<feature type="region of interest" description="Disordered" evidence="6">
    <location>
        <begin position="179"/>
        <end position="208"/>
    </location>
</feature>
<keyword evidence="2" id="KW-0540">Nuclease</keyword>
<evidence type="ECO:0000256" key="3">
    <source>
        <dbReference type="ARBA" id="ARBA00022801"/>
    </source>
</evidence>
<dbReference type="PANTHER" id="PTHR12801:SF45">
    <property type="entry name" value="RNA EXONUCLEASE 4"/>
    <property type="match status" value="1"/>
</dbReference>
<dbReference type="InterPro" id="IPR036397">
    <property type="entry name" value="RNaseH_sf"/>
</dbReference>
<dbReference type="InterPro" id="IPR047021">
    <property type="entry name" value="REXO1/3/4-like"/>
</dbReference>
<reference evidence="8 9" key="1">
    <citation type="submission" date="2023-08" db="EMBL/GenBank/DDBJ databases">
        <title>Black Yeasts Isolated from many extreme environments.</title>
        <authorList>
            <person name="Coleine C."/>
            <person name="Stajich J.E."/>
            <person name="Selbmann L."/>
        </authorList>
    </citation>
    <scope>NUCLEOTIDE SEQUENCE [LARGE SCALE GENOMIC DNA]</scope>
    <source>
        <strain evidence="8 9">CCFEE 5910</strain>
    </source>
</reference>
<proteinExistence type="predicted"/>
<evidence type="ECO:0000256" key="1">
    <source>
        <dbReference type="ARBA" id="ARBA00022552"/>
    </source>
</evidence>
<organism evidence="8 9">
    <name type="scientific">Lithohypha guttulata</name>
    <dbReference type="NCBI Taxonomy" id="1690604"/>
    <lineage>
        <taxon>Eukaryota</taxon>
        <taxon>Fungi</taxon>
        <taxon>Dikarya</taxon>
        <taxon>Ascomycota</taxon>
        <taxon>Pezizomycotina</taxon>
        <taxon>Eurotiomycetes</taxon>
        <taxon>Chaetothyriomycetidae</taxon>
        <taxon>Chaetothyriales</taxon>
        <taxon>Trichomeriaceae</taxon>
        <taxon>Lithohypha</taxon>
    </lineage>
</organism>
<dbReference type="GO" id="GO:0006364">
    <property type="term" value="P:rRNA processing"/>
    <property type="evidence" value="ECO:0007669"/>
    <property type="project" value="UniProtKB-KW"/>
</dbReference>
<evidence type="ECO:0000256" key="4">
    <source>
        <dbReference type="ARBA" id="ARBA00022839"/>
    </source>
</evidence>
<keyword evidence="9" id="KW-1185">Reference proteome</keyword>
<dbReference type="Gene3D" id="3.30.420.10">
    <property type="entry name" value="Ribonuclease H-like superfamily/Ribonuclease H"/>
    <property type="match status" value="1"/>
</dbReference>
<evidence type="ECO:0000256" key="5">
    <source>
        <dbReference type="ARBA" id="ARBA00025599"/>
    </source>
</evidence>
<comment type="function">
    <text evidence="5">Exoribonuclease involved in ribosome biosynthesis. Involved in the processing of ITS1, the internal transcribed spacer localized between the 18S and 5.8S rRNAs.</text>
</comment>
<evidence type="ECO:0000259" key="7">
    <source>
        <dbReference type="SMART" id="SM00479"/>
    </source>
</evidence>
<dbReference type="GO" id="GO:0004527">
    <property type="term" value="F:exonuclease activity"/>
    <property type="evidence" value="ECO:0007669"/>
    <property type="project" value="UniProtKB-KW"/>
</dbReference>
<dbReference type="Proteomes" id="UP001309876">
    <property type="component" value="Unassembled WGS sequence"/>
</dbReference>
<dbReference type="AlphaFoldDB" id="A0AAN7STY9"/>
<protein>
    <recommendedName>
        <fullName evidence="7">Exonuclease domain-containing protein</fullName>
    </recommendedName>
</protein>
<dbReference type="SUPFAM" id="SSF53098">
    <property type="entry name" value="Ribonuclease H-like"/>
    <property type="match status" value="1"/>
</dbReference>
<dbReference type="GO" id="GO:0000027">
    <property type="term" value="P:ribosomal large subunit assembly"/>
    <property type="evidence" value="ECO:0007669"/>
    <property type="project" value="TreeGrafter"/>
</dbReference>
<keyword evidence="3" id="KW-0378">Hydrolase</keyword>
<accession>A0AAN7STY9</accession>
<dbReference type="InterPro" id="IPR013520">
    <property type="entry name" value="Ribonucl_H"/>
</dbReference>
<keyword evidence="4" id="KW-0269">Exonuclease</keyword>
<name>A0AAN7STY9_9EURO</name>
<sequence length="398" mass="44766">MAQPKQPIQWSSVTESSTEVAKLHLLTTTPKALAKEGYVFDPLTESEIWRKMRCKNCGQRLKKYFPPLQYSRYEQEAGLITLEEDQVGEEMEQYATEIAQPARNTTSRKHLCMYHDGLLSKSVYRCCNGHMYTKGCVSNPSHEACDLGEARAQWLFHSTPSPEIIPALQTPAHVPKKIQKQNGYRGARRGRGRYTNVHSQSSPSPSPFLGTKDVRTAVALDCEMGTPKNGTSLDNVLIRISLVDFFTGQSLIDKLVAPDVEMLHYNTKYSGVTFAMMRIAKQNRDVISGVDAARELVFRYVDANTTIIVHGGSGDLISLRMLHPADKIIDTHVLENWYQDIRDQKLKRSLKDVCLRRCGITVQNSKLDNGRAAGHDSLEDALACREIVCAWLRLIPNN</sequence>
<evidence type="ECO:0000313" key="9">
    <source>
        <dbReference type="Proteomes" id="UP001309876"/>
    </source>
</evidence>
<dbReference type="CDD" id="cd06137">
    <property type="entry name" value="DEDDh_RNase"/>
    <property type="match status" value="1"/>
</dbReference>
<dbReference type="GO" id="GO:0003676">
    <property type="term" value="F:nucleic acid binding"/>
    <property type="evidence" value="ECO:0007669"/>
    <property type="project" value="InterPro"/>
</dbReference>
<dbReference type="PANTHER" id="PTHR12801">
    <property type="entry name" value="RNA EXONUCLEASE REXO1 / RECO3 FAMILY MEMBER-RELATED"/>
    <property type="match status" value="1"/>
</dbReference>
<gene>
    <name evidence="8" type="ORF">LTR05_007644</name>
</gene>
<evidence type="ECO:0000256" key="2">
    <source>
        <dbReference type="ARBA" id="ARBA00022722"/>
    </source>
</evidence>
<feature type="domain" description="Exonuclease" evidence="7">
    <location>
        <begin position="216"/>
        <end position="397"/>
    </location>
</feature>
<dbReference type="SMART" id="SM00479">
    <property type="entry name" value="EXOIII"/>
    <property type="match status" value="1"/>
</dbReference>
<comment type="caution">
    <text evidence="8">The sequence shown here is derived from an EMBL/GenBank/DDBJ whole genome shotgun (WGS) entry which is preliminary data.</text>
</comment>
<dbReference type="EMBL" id="JAVRRJ010000009">
    <property type="protein sequence ID" value="KAK5081513.1"/>
    <property type="molecule type" value="Genomic_DNA"/>
</dbReference>
<evidence type="ECO:0000256" key="6">
    <source>
        <dbReference type="SAM" id="MobiDB-lite"/>
    </source>
</evidence>
<dbReference type="GO" id="GO:0005634">
    <property type="term" value="C:nucleus"/>
    <property type="evidence" value="ECO:0007669"/>
    <property type="project" value="TreeGrafter"/>
</dbReference>
<dbReference type="InterPro" id="IPR012337">
    <property type="entry name" value="RNaseH-like_sf"/>
</dbReference>
<evidence type="ECO:0000313" key="8">
    <source>
        <dbReference type="EMBL" id="KAK5081513.1"/>
    </source>
</evidence>
<keyword evidence="1" id="KW-0698">rRNA processing</keyword>